<comment type="subcellular location">
    <subcellularLocation>
        <location evidence="4">Cytoplasm</location>
    </subcellularLocation>
</comment>
<comment type="function">
    <text evidence="4">Involved in the TCA cycle. Catalyzes the stereospecific interconversion of fumarate to L-malate.</text>
</comment>
<dbReference type="PANTHER" id="PTHR11444:SF1">
    <property type="entry name" value="FUMARATE HYDRATASE, MITOCHONDRIAL"/>
    <property type="match status" value="1"/>
</dbReference>
<dbReference type="FunFam" id="1.20.200.10:FF:000001">
    <property type="entry name" value="Fumarate hydratase, mitochondrial"/>
    <property type="match status" value="1"/>
</dbReference>
<dbReference type="GO" id="GO:0006106">
    <property type="term" value="P:fumarate metabolic process"/>
    <property type="evidence" value="ECO:0007669"/>
    <property type="project" value="InterPro"/>
</dbReference>
<gene>
    <name evidence="4" type="primary">fumC</name>
    <name evidence="7" type="ORF">HMPREF0080_00484</name>
</gene>
<dbReference type="InterPro" id="IPR018951">
    <property type="entry name" value="Fumarase_C_C"/>
</dbReference>
<evidence type="ECO:0000256" key="3">
    <source>
        <dbReference type="ARBA" id="ARBA00023239"/>
    </source>
</evidence>
<comment type="pathway">
    <text evidence="4">Carbohydrate metabolism; tricarboxylic acid cycle; (S)-malate from fumarate: step 1/1.</text>
</comment>
<dbReference type="Pfam" id="PF10415">
    <property type="entry name" value="FumaraseC_C"/>
    <property type="match status" value="1"/>
</dbReference>
<dbReference type="PANTHER" id="PTHR11444">
    <property type="entry name" value="ASPARTATEAMMONIA/ARGININOSUCCINATE/ADENYLOSUCCINATE LYASE"/>
    <property type="match status" value="1"/>
</dbReference>
<dbReference type="PRINTS" id="PR00145">
    <property type="entry name" value="ARGSUCLYASE"/>
</dbReference>
<dbReference type="InterPro" id="IPR005677">
    <property type="entry name" value="Fum_hydII"/>
</dbReference>
<dbReference type="NCBIfam" id="TIGR00979">
    <property type="entry name" value="fumC_II"/>
    <property type="match status" value="1"/>
</dbReference>
<organism evidence="7 8">
    <name type="scientific">Anaeroglobus geminatus F0357</name>
    <dbReference type="NCBI Taxonomy" id="861450"/>
    <lineage>
        <taxon>Bacteria</taxon>
        <taxon>Bacillati</taxon>
        <taxon>Bacillota</taxon>
        <taxon>Negativicutes</taxon>
        <taxon>Veillonellales</taxon>
        <taxon>Veillonellaceae</taxon>
        <taxon>Anaeroglobus</taxon>
    </lineage>
</organism>
<dbReference type="GO" id="GO:0008797">
    <property type="term" value="F:aspartate ammonia-lyase activity"/>
    <property type="evidence" value="ECO:0007669"/>
    <property type="project" value="UniProtKB-EC"/>
</dbReference>
<comment type="catalytic activity">
    <reaction evidence="4">
        <text>(S)-malate = fumarate + H2O</text>
        <dbReference type="Rhea" id="RHEA:12460"/>
        <dbReference type="ChEBI" id="CHEBI:15377"/>
        <dbReference type="ChEBI" id="CHEBI:15589"/>
        <dbReference type="ChEBI" id="CHEBI:29806"/>
        <dbReference type="EC" id="4.2.1.2"/>
    </reaction>
</comment>
<dbReference type="FunFam" id="1.10.40.30:FF:000002">
    <property type="entry name" value="Fumarate hydratase class II"/>
    <property type="match status" value="1"/>
</dbReference>
<feature type="binding site" evidence="4">
    <location>
        <position position="317"/>
    </location>
    <ligand>
        <name>substrate</name>
    </ligand>
</feature>
<dbReference type="HOGENOM" id="CLU_021594_4_1_9"/>
<comment type="caution">
    <text evidence="7">The sequence shown here is derived from an EMBL/GenBank/DDBJ whole genome shotgun (WGS) entry which is preliminary data.</text>
</comment>
<dbReference type="Gene3D" id="1.10.40.30">
    <property type="entry name" value="Fumarase/aspartase (C-terminal domain)"/>
    <property type="match status" value="1"/>
</dbReference>
<evidence type="ECO:0000259" key="5">
    <source>
        <dbReference type="Pfam" id="PF00206"/>
    </source>
</evidence>
<dbReference type="Proteomes" id="UP000005481">
    <property type="component" value="Unassembled WGS sequence"/>
</dbReference>
<evidence type="ECO:0000313" key="8">
    <source>
        <dbReference type="Proteomes" id="UP000005481"/>
    </source>
</evidence>
<feature type="binding site" evidence="4">
    <location>
        <begin position="322"/>
        <end position="324"/>
    </location>
    <ligand>
        <name>substrate</name>
    </ligand>
</feature>
<dbReference type="SUPFAM" id="SSF48557">
    <property type="entry name" value="L-aspartase-like"/>
    <property type="match status" value="1"/>
</dbReference>
<dbReference type="STRING" id="861450.HMPREF0080_00484"/>
<dbReference type="GO" id="GO:0006099">
    <property type="term" value="P:tricarboxylic acid cycle"/>
    <property type="evidence" value="ECO:0007669"/>
    <property type="project" value="UniProtKB-UniRule"/>
</dbReference>
<feature type="site" description="Important for catalytic activity" evidence="4">
    <location>
        <position position="329"/>
    </location>
</feature>
<feature type="domain" description="Fumarate lyase N-terminal" evidence="5">
    <location>
        <begin position="11"/>
        <end position="340"/>
    </location>
</feature>
<dbReference type="Gene3D" id="1.10.275.10">
    <property type="entry name" value="Fumarase/aspartase (N-terminal domain)"/>
    <property type="match status" value="1"/>
</dbReference>
<dbReference type="AlphaFoldDB" id="G9YFS2"/>
<feature type="active site" description="Proton donor/acceptor" evidence="4">
    <location>
        <position position="186"/>
    </location>
</feature>
<comment type="miscellaneous">
    <text evidence="4">There are 2 substrate-binding sites: the catalytic A site, and the non-catalytic B site that may play a role in the transfer of substrate or product between the active site and the solvent. Alternatively, the B site may bind allosteric effectors.</text>
</comment>
<dbReference type="InterPro" id="IPR000362">
    <property type="entry name" value="Fumarate_lyase_fam"/>
</dbReference>
<reference evidence="7 8" key="1">
    <citation type="submission" date="2011-08" db="EMBL/GenBank/DDBJ databases">
        <authorList>
            <person name="Weinstock G."/>
            <person name="Sodergren E."/>
            <person name="Clifton S."/>
            <person name="Fulton L."/>
            <person name="Fulton B."/>
            <person name="Courtney L."/>
            <person name="Fronick C."/>
            <person name="Harrison M."/>
            <person name="Strong C."/>
            <person name="Farmer C."/>
            <person name="Delahaunty K."/>
            <person name="Markovic C."/>
            <person name="Hall O."/>
            <person name="Minx P."/>
            <person name="Tomlinson C."/>
            <person name="Mitreva M."/>
            <person name="Hou S."/>
            <person name="Chen J."/>
            <person name="Wollam A."/>
            <person name="Pepin K.H."/>
            <person name="Johnson M."/>
            <person name="Bhonagiri V."/>
            <person name="Zhang X."/>
            <person name="Suruliraj S."/>
            <person name="Warren W."/>
            <person name="Chinwalla A."/>
            <person name="Mardis E.R."/>
            <person name="Wilson R.K."/>
        </authorList>
    </citation>
    <scope>NUCLEOTIDE SEQUENCE [LARGE SCALE GENOMIC DNA]</scope>
    <source>
        <strain evidence="7 8">F0357</strain>
    </source>
</reference>
<feature type="active site" evidence="4">
    <location>
        <position position="316"/>
    </location>
</feature>
<comment type="subunit">
    <text evidence="4">Homotetramer.</text>
</comment>
<dbReference type="InterPro" id="IPR008948">
    <property type="entry name" value="L-Aspartase-like"/>
</dbReference>
<evidence type="ECO:0000259" key="6">
    <source>
        <dbReference type="Pfam" id="PF10415"/>
    </source>
</evidence>
<keyword evidence="8" id="KW-1185">Reference proteome</keyword>
<protein>
    <recommendedName>
        <fullName evidence="4">Fumarate hydratase class II</fullName>
        <shortName evidence="4">Fumarase C</shortName>
        <ecNumber evidence="4">4.2.1.2</ecNumber>
    </recommendedName>
    <alternativeName>
        <fullName evidence="4">Aerobic fumarase</fullName>
    </alternativeName>
    <alternativeName>
        <fullName evidence="4">Iron-independent fumarase</fullName>
    </alternativeName>
</protein>
<feature type="binding site" evidence="4">
    <location>
        <begin position="137"/>
        <end position="139"/>
    </location>
    <ligand>
        <name>substrate</name>
    </ligand>
</feature>
<feature type="domain" description="Fumarase C C-terminal" evidence="6">
    <location>
        <begin position="406"/>
        <end position="458"/>
    </location>
</feature>
<accession>G9YFS2</accession>
<keyword evidence="4" id="KW-0816">Tricarboxylic acid cycle</keyword>
<dbReference type="HAMAP" id="MF_00743">
    <property type="entry name" value="FumaraseC"/>
    <property type="match status" value="1"/>
</dbReference>
<comment type="catalytic activity">
    <reaction evidence="1">
        <text>L-aspartate = fumarate + NH4(+)</text>
        <dbReference type="Rhea" id="RHEA:16601"/>
        <dbReference type="ChEBI" id="CHEBI:28938"/>
        <dbReference type="ChEBI" id="CHEBI:29806"/>
        <dbReference type="ChEBI" id="CHEBI:29991"/>
        <dbReference type="EC" id="4.3.1.1"/>
    </reaction>
</comment>
<keyword evidence="3 4" id="KW-0456">Lyase</keyword>
<proteinExistence type="inferred from homology"/>
<evidence type="ECO:0000256" key="2">
    <source>
        <dbReference type="ARBA" id="ARBA00009084"/>
    </source>
</evidence>
<evidence type="ECO:0000256" key="1">
    <source>
        <dbReference type="ARBA" id="ARBA00001494"/>
    </source>
</evidence>
<evidence type="ECO:0000313" key="7">
    <source>
        <dbReference type="EMBL" id="EHM42890.1"/>
    </source>
</evidence>
<dbReference type="eggNOG" id="COG0114">
    <property type="taxonomic scope" value="Bacteria"/>
</dbReference>
<dbReference type="PRINTS" id="PR00149">
    <property type="entry name" value="FUMRATELYASE"/>
</dbReference>
<dbReference type="PATRIC" id="fig|861450.3.peg.464"/>
<dbReference type="OrthoDB" id="9802809at2"/>
<name>G9YFS2_9FIRM</name>
<dbReference type="EMBL" id="AGCJ01000014">
    <property type="protein sequence ID" value="EHM42890.1"/>
    <property type="molecule type" value="Genomic_DNA"/>
</dbReference>
<dbReference type="UniPathway" id="UPA00223">
    <property type="reaction ID" value="UER01007"/>
</dbReference>
<evidence type="ECO:0000256" key="4">
    <source>
        <dbReference type="HAMAP-Rule" id="MF_00743"/>
    </source>
</evidence>
<feature type="binding site" description="in site B" evidence="4">
    <location>
        <begin position="127"/>
        <end position="130"/>
    </location>
    <ligand>
        <name>substrate</name>
    </ligand>
</feature>
<comment type="similarity">
    <text evidence="2 4">Belongs to the class-II fumarase/aspartase family. Fumarase subfamily.</text>
</comment>
<dbReference type="FunFam" id="1.10.275.10:FF:000001">
    <property type="entry name" value="Fumarate hydratase, mitochondrial"/>
    <property type="match status" value="1"/>
</dbReference>
<feature type="binding site" evidence="4">
    <location>
        <position position="185"/>
    </location>
    <ligand>
        <name>substrate</name>
    </ligand>
</feature>
<dbReference type="RefSeq" id="WP_006789468.1">
    <property type="nucleotide sequence ID" value="NZ_JH417570.1"/>
</dbReference>
<dbReference type="Gene3D" id="1.20.200.10">
    <property type="entry name" value="Fumarase/aspartase (Central domain)"/>
    <property type="match status" value="1"/>
</dbReference>
<sequence length="470" mass="51310">MEYRMEKDSMGEVKVPAQKLWGAQTQRSLENFRIGTEKIPVEMVTVFAYLKKTAALVNKKLNHLDEARAEAIIQACDDILAGKLDGNFPLAVWMTGSGTQFNMNVNEVVARRAMEILAGKGMPVSVHPNDHVNRSQSSNDIFPTALYVAGLLLIRNDLMPAMRDLYDKLSAKAEEYRYIVKIGRTHLQDATPLTLGQEFSGWARMIQRNEEMIGCGIDYLRDLAAGGTAVGTGINCPEGYDVLFAETLSELTGEAFHTAPNKFQSLTSKDEIVVVHGMLKALACDLMKIANDIRWLSSGPRCGIGELIIPANEPGSSIMPSKVNPTQCEAVTMVAVQVMGNDTTMGVAASQGNFELNVFMPVMAYNMVQTVRLLTDVMNSFGTHCIAGITPNYEQIDKNLRRSLILVTGLVPLIGYDKACIIAGKAVSEGVTLREAAVATGWVTEEDYDNCMDPAALAGLVRHESRHGNS</sequence>
<dbReference type="EC" id="4.2.1.2" evidence="4"/>
<dbReference type="Pfam" id="PF00206">
    <property type="entry name" value="Lyase_1"/>
    <property type="match status" value="1"/>
</dbReference>
<dbReference type="InterPro" id="IPR024083">
    <property type="entry name" value="Fumarase/histidase_N"/>
</dbReference>
<keyword evidence="4" id="KW-0963">Cytoplasm</keyword>
<dbReference type="GO" id="GO:0006108">
    <property type="term" value="P:malate metabolic process"/>
    <property type="evidence" value="ECO:0007669"/>
    <property type="project" value="TreeGrafter"/>
</dbReference>
<dbReference type="GO" id="GO:0005737">
    <property type="term" value="C:cytoplasm"/>
    <property type="evidence" value="ECO:0007669"/>
    <property type="project" value="UniProtKB-SubCell"/>
</dbReference>
<dbReference type="CDD" id="cd01362">
    <property type="entry name" value="Fumarase_classII"/>
    <property type="match status" value="1"/>
</dbReference>
<feature type="binding site" evidence="4">
    <location>
        <begin position="97"/>
        <end position="99"/>
    </location>
    <ligand>
        <name>substrate</name>
    </ligand>
</feature>
<dbReference type="GO" id="GO:0004333">
    <property type="term" value="F:fumarate hydratase activity"/>
    <property type="evidence" value="ECO:0007669"/>
    <property type="project" value="UniProtKB-UniRule"/>
</dbReference>
<dbReference type="InterPro" id="IPR022761">
    <property type="entry name" value="Fumarate_lyase_N"/>
</dbReference>